<protein>
    <recommendedName>
        <fullName evidence="1">DUF4283 domain-containing protein</fullName>
    </recommendedName>
</protein>
<dbReference type="AlphaFoldDB" id="A0A7J8NEU1"/>
<evidence type="ECO:0000313" key="3">
    <source>
        <dbReference type="Proteomes" id="UP000593572"/>
    </source>
</evidence>
<sequence length="233" mass="26314">MAMTVVIKLLGRNIGFLSLQDKISNLWRPSMSFHLMDIENGYFLFKFHSKEDYDKVLSQGPWIVFGQYLTVQSWSKDFDPARPYPSLVKSWIRLPSLSDSRATGKFARMAVFINLDKPLVSQILISGVPQRIEYESLSIVCFAYGRYDHGKDLCPSTKTDTVKEGELIVATGNGNNAIVLETVGGETESANFGPWMLVEKKSRRNPRGNRGFGAEIKGNNFSEPRYIILNYAN</sequence>
<evidence type="ECO:0000259" key="1">
    <source>
        <dbReference type="Pfam" id="PF14111"/>
    </source>
</evidence>
<dbReference type="InterPro" id="IPR040256">
    <property type="entry name" value="At4g02000-like"/>
</dbReference>
<dbReference type="Proteomes" id="UP000593572">
    <property type="component" value="Unassembled WGS sequence"/>
</dbReference>
<dbReference type="PANTHER" id="PTHR31286:SF173">
    <property type="entry name" value="DUF4283 DOMAIN-CONTAINING PROTEIN"/>
    <property type="match status" value="1"/>
</dbReference>
<gene>
    <name evidence="2" type="ORF">Golob_027614</name>
</gene>
<organism evidence="2 3">
    <name type="scientific">Gossypium lobatum</name>
    <dbReference type="NCBI Taxonomy" id="34289"/>
    <lineage>
        <taxon>Eukaryota</taxon>
        <taxon>Viridiplantae</taxon>
        <taxon>Streptophyta</taxon>
        <taxon>Embryophyta</taxon>
        <taxon>Tracheophyta</taxon>
        <taxon>Spermatophyta</taxon>
        <taxon>Magnoliopsida</taxon>
        <taxon>eudicotyledons</taxon>
        <taxon>Gunneridae</taxon>
        <taxon>Pentapetalae</taxon>
        <taxon>rosids</taxon>
        <taxon>malvids</taxon>
        <taxon>Malvales</taxon>
        <taxon>Malvaceae</taxon>
        <taxon>Malvoideae</taxon>
        <taxon>Gossypium</taxon>
    </lineage>
</organism>
<dbReference type="Pfam" id="PF14111">
    <property type="entry name" value="DUF4283"/>
    <property type="match status" value="1"/>
</dbReference>
<reference evidence="2 3" key="1">
    <citation type="journal article" date="2019" name="Genome Biol. Evol.">
        <title>Insights into the evolution of the New World diploid cottons (Gossypium, subgenus Houzingenia) based on genome sequencing.</title>
        <authorList>
            <person name="Grover C.E."/>
            <person name="Arick M.A. 2nd"/>
            <person name="Thrash A."/>
            <person name="Conover J.L."/>
            <person name="Sanders W.S."/>
            <person name="Peterson D.G."/>
            <person name="Frelichowski J.E."/>
            <person name="Scheffler J.A."/>
            <person name="Scheffler B.E."/>
            <person name="Wendel J.F."/>
        </authorList>
    </citation>
    <scope>NUCLEOTIDE SEQUENCE [LARGE SCALE GENOMIC DNA]</scope>
    <source>
        <strain evidence="2">157</strain>
        <tissue evidence="2">Leaf</tissue>
    </source>
</reference>
<accession>A0A7J8NEU1</accession>
<dbReference type="PANTHER" id="PTHR31286">
    <property type="entry name" value="GLYCINE-RICH CELL WALL STRUCTURAL PROTEIN 1.8-LIKE"/>
    <property type="match status" value="1"/>
</dbReference>
<proteinExistence type="predicted"/>
<keyword evidence="3" id="KW-1185">Reference proteome</keyword>
<dbReference type="EMBL" id="JABEZX010204180">
    <property type="protein sequence ID" value="MBA0575518.1"/>
    <property type="molecule type" value="Genomic_DNA"/>
</dbReference>
<feature type="domain" description="DUF4283" evidence="1">
    <location>
        <begin position="4"/>
        <end position="81"/>
    </location>
</feature>
<evidence type="ECO:0000313" key="2">
    <source>
        <dbReference type="EMBL" id="MBA0575518.1"/>
    </source>
</evidence>
<comment type="caution">
    <text evidence="2">The sequence shown here is derived from an EMBL/GenBank/DDBJ whole genome shotgun (WGS) entry which is preliminary data.</text>
</comment>
<name>A0A7J8NEU1_9ROSI</name>
<dbReference type="InterPro" id="IPR025558">
    <property type="entry name" value="DUF4283"/>
</dbReference>